<keyword evidence="5 6" id="KW-0472">Membrane</keyword>
<evidence type="ECO:0000256" key="4">
    <source>
        <dbReference type="ARBA" id="ARBA00022989"/>
    </source>
</evidence>
<evidence type="ECO:0000313" key="8">
    <source>
        <dbReference type="EMBL" id="CAJ1067405.1"/>
    </source>
</evidence>
<evidence type="ECO:0000256" key="1">
    <source>
        <dbReference type="ARBA" id="ARBA00004127"/>
    </source>
</evidence>
<evidence type="ECO:0000256" key="3">
    <source>
        <dbReference type="ARBA" id="ARBA00022692"/>
    </source>
</evidence>
<dbReference type="GO" id="GO:0012505">
    <property type="term" value="C:endomembrane system"/>
    <property type="evidence" value="ECO:0007669"/>
    <property type="project" value="UniProtKB-SubCell"/>
</dbReference>
<dbReference type="Proteomes" id="UP001178508">
    <property type="component" value="Chromosome 11"/>
</dbReference>
<name>A0AAV1G2D9_XYRNO</name>
<proteinExistence type="inferred from homology"/>
<evidence type="ECO:0000256" key="5">
    <source>
        <dbReference type="ARBA" id="ARBA00023136"/>
    </source>
</evidence>
<evidence type="ECO:0000256" key="2">
    <source>
        <dbReference type="ARBA" id="ARBA00006565"/>
    </source>
</evidence>
<evidence type="ECO:0000256" key="6">
    <source>
        <dbReference type="SAM" id="Phobius"/>
    </source>
</evidence>
<comment type="similarity">
    <text evidence="2">Belongs to the DRAM/TMEM150 family.</text>
</comment>
<evidence type="ECO:0000313" key="9">
    <source>
        <dbReference type="Proteomes" id="UP001178508"/>
    </source>
</evidence>
<dbReference type="InterPro" id="IPR050911">
    <property type="entry name" value="DRAM/TMEM150_Autophagy_Mod"/>
</dbReference>
<feature type="transmembrane region" description="Helical" evidence="6">
    <location>
        <begin position="167"/>
        <end position="191"/>
    </location>
</feature>
<evidence type="ECO:0000259" key="7">
    <source>
        <dbReference type="Pfam" id="PF10277"/>
    </source>
</evidence>
<reference evidence="8" key="1">
    <citation type="submission" date="2023-08" db="EMBL/GenBank/DDBJ databases">
        <authorList>
            <person name="Alioto T."/>
            <person name="Alioto T."/>
            <person name="Gomez Garrido J."/>
        </authorList>
    </citation>
    <scope>NUCLEOTIDE SEQUENCE</scope>
</reference>
<protein>
    <submittedName>
        <fullName evidence="8">Transmembrane protein 150A</fullName>
    </submittedName>
</protein>
<dbReference type="PANTHER" id="PTHR21324">
    <property type="entry name" value="FASTING-INDUCIBLE INTEGRAL MEMBRANE PROTEIN TM6P1-RELATED"/>
    <property type="match status" value="1"/>
</dbReference>
<accession>A0AAV1G2D9</accession>
<dbReference type="AlphaFoldDB" id="A0AAV1G2D9"/>
<sequence length="249" mass="27725">MILWVIFPITLSLVSFLGTWSVYGIALANNHVCSLSDWGDDNYCLRGNHTTGCCLAPTISSSGTNAPENSLFTATINAGAFMFLLFCILHHAHIMEKHACHAMLSKIALVFGVVAAMGAFAAGNCNPGYLALLHYFGAAISFMCICFYTVLLTWLTGKCTLTGYEKILHPLRIVSTIVQAIVTICYTVMFAQEEYFYVHLSAVFEWMLSVNLELFELSYAMEFCFFSSYMISNLLNERDEEKPLMLTLS</sequence>
<comment type="subcellular location">
    <subcellularLocation>
        <location evidence="1">Endomembrane system</location>
        <topology evidence="1">Multi-pass membrane protein</topology>
    </subcellularLocation>
</comment>
<organism evidence="8 9">
    <name type="scientific">Xyrichtys novacula</name>
    <name type="common">Pearly razorfish</name>
    <name type="synonym">Hemipteronotus novacula</name>
    <dbReference type="NCBI Taxonomy" id="13765"/>
    <lineage>
        <taxon>Eukaryota</taxon>
        <taxon>Metazoa</taxon>
        <taxon>Chordata</taxon>
        <taxon>Craniata</taxon>
        <taxon>Vertebrata</taxon>
        <taxon>Euteleostomi</taxon>
        <taxon>Actinopterygii</taxon>
        <taxon>Neopterygii</taxon>
        <taxon>Teleostei</taxon>
        <taxon>Neoteleostei</taxon>
        <taxon>Acanthomorphata</taxon>
        <taxon>Eupercaria</taxon>
        <taxon>Labriformes</taxon>
        <taxon>Labridae</taxon>
        <taxon>Xyrichtys</taxon>
    </lineage>
</organism>
<dbReference type="GO" id="GO:0072659">
    <property type="term" value="P:protein localization to plasma membrane"/>
    <property type="evidence" value="ECO:0007669"/>
    <property type="project" value="TreeGrafter"/>
</dbReference>
<keyword evidence="9" id="KW-1185">Reference proteome</keyword>
<dbReference type="Pfam" id="PF10277">
    <property type="entry name" value="Frag1"/>
    <property type="match status" value="1"/>
</dbReference>
<dbReference type="GO" id="GO:0005886">
    <property type="term" value="C:plasma membrane"/>
    <property type="evidence" value="ECO:0007669"/>
    <property type="project" value="TreeGrafter"/>
</dbReference>
<keyword evidence="4 6" id="KW-1133">Transmembrane helix</keyword>
<keyword evidence="3 6" id="KW-0812">Transmembrane</keyword>
<feature type="domain" description="CWH43-like N-terminal" evidence="7">
    <location>
        <begin position="4"/>
        <end position="223"/>
    </location>
</feature>
<feature type="transmembrane region" description="Helical" evidence="6">
    <location>
        <begin position="104"/>
        <end position="123"/>
    </location>
</feature>
<dbReference type="PANTHER" id="PTHR21324:SF13">
    <property type="entry name" value="SI:DKEY-228D14.5"/>
    <property type="match status" value="1"/>
</dbReference>
<gene>
    <name evidence="8" type="ORF">XNOV1_A011063</name>
</gene>
<dbReference type="InterPro" id="IPR019402">
    <property type="entry name" value="CWH43_N"/>
</dbReference>
<feature type="transmembrane region" description="Helical" evidence="6">
    <location>
        <begin position="71"/>
        <end position="92"/>
    </location>
</feature>
<dbReference type="EMBL" id="OY660874">
    <property type="protein sequence ID" value="CAJ1067405.1"/>
    <property type="molecule type" value="Genomic_DNA"/>
</dbReference>
<feature type="transmembrane region" description="Helical" evidence="6">
    <location>
        <begin position="135"/>
        <end position="155"/>
    </location>
</feature>